<feature type="region of interest" description="Disordered" evidence="1">
    <location>
        <begin position="314"/>
        <end position="350"/>
    </location>
</feature>
<feature type="region of interest" description="Disordered" evidence="1">
    <location>
        <begin position="136"/>
        <end position="170"/>
    </location>
</feature>
<feature type="compositionally biased region" description="Gly residues" evidence="1">
    <location>
        <begin position="155"/>
        <end position="170"/>
    </location>
</feature>
<feature type="compositionally biased region" description="Low complexity" evidence="1">
    <location>
        <begin position="610"/>
        <end position="630"/>
    </location>
</feature>
<evidence type="ECO:0000256" key="1">
    <source>
        <dbReference type="SAM" id="MobiDB-lite"/>
    </source>
</evidence>
<sequence>MADSCAEVWLLLAGDAGAKRHCLAKRGPWAQADQHAQDNRPACTQPDIAAANVPAAVVVPALPALMMPCSSACDAEAAAWCPSTTSTPSAGACGTSAHPLPGSFNSTSGQQQCALPPLGHHNAAHITAYLEPSGSLPLPRSLRDQGASHYSSSGGRYGSSGSGSSGGGGATAITSHTMVVSDHAVQVGADMGAGAGGGGPVGGDGAEMCAQTKQRLVRVLLRIWPLASATAAAAAAQQQQQQQQQQQHVDCADQHMAAGSAHITGTATAPAATAAAAAAAVSMALLEPATPPQEDRVFIRGAGASSVQAPAVGAAAPPAAGGSAAVANSRKRAWDQVQREEQQEPPPQQVQDMIQVSVSCDAPAPPDVSLSAHASVPQLPQQPSSVRRLEAEGLLLPAGRLDRLMAASPPHQAVAPEAAAAGGGGPAECAQQQQPRGTAGAYSDAVEGVDDLDLLQLALAPAASACGASSAAATVTAALRVDAAPYLEQDGSARQGTILQAAVELIRVVEVRGGVSVRAPWTADGGPAAAGSSTNTSTGSPYFCAACVAAAASGSSTTPGLQQQLQQARRRPARVLPLEAAMKLLVAYGSAARALYEAEARQLDAEVAEGGSSSSSHSGVGSSGNSGSSSDCTVSGRHAALVPLMRRGRRGADQLLAQVERAVYGKPFVCVGCGQQPDG</sequence>
<dbReference type="AlphaFoldDB" id="A0A835SN94"/>
<gene>
    <name evidence="2" type="ORF">HXX76_011887</name>
</gene>
<accession>A0A835SN94</accession>
<proteinExistence type="predicted"/>
<dbReference type="Proteomes" id="UP000650467">
    <property type="component" value="Unassembled WGS sequence"/>
</dbReference>
<reference evidence="2" key="1">
    <citation type="journal article" date="2020" name="bioRxiv">
        <title>Comparative genomics of Chlamydomonas.</title>
        <authorList>
            <person name="Craig R.J."/>
            <person name="Hasan A.R."/>
            <person name="Ness R.W."/>
            <person name="Keightley P.D."/>
        </authorList>
    </citation>
    <scope>NUCLEOTIDE SEQUENCE</scope>
    <source>
        <strain evidence="2">SAG 7.73</strain>
    </source>
</reference>
<dbReference type="EMBL" id="JAEHOC010000036">
    <property type="protein sequence ID" value="KAG2428207.1"/>
    <property type="molecule type" value="Genomic_DNA"/>
</dbReference>
<dbReference type="OrthoDB" id="10681071at2759"/>
<feature type="region of interest" description="Disordered" evidence="1">
    <location>
        <begin position="607"/>
        <end position="633"/>
    </location>
</feature>
<protein>
    <submittedName>
        <fullName evidence="2">Uncharacterized protein</fullName>
    </submittedName>
</protein>
<feature type="region of interest" description="Disordered" evidence="1">
    <location>
        <begin position="416"/>
        <end position="442"/>
    </location>
</feature>
<feature type="compositionally biased region" description="Low complexity" evidence="1">
    <location>
        <begin position="314"/>
        <end position="327"/>
    </location>
</feature>
<comment type="caution">
    <text evidence="2">The sequence shown here is derived from an EMBL/GenBank/DDBJ whole genome shotgun (WGS) entry which is preliminary data.</text>
</comment>
<organism evidence="2 3">
    <name type="scientific">Chlamydomonas incerta</name>
    <dbReference type="NCBI Taxonomy" id="51695"/>
    <lineage>
        <taxon>Eukaryota</taxon>
        <taxon>Viridiplantae</taxon>
        <taxon>Chlorophyta</taxon>
        <taxon>core chlorophytes</taxon>
        <taxon>Chlorophyceae</taxon>
        <taxon>CS clade</taxon>
        <taxon>Chlamydomonadales</taxon>
        <taxon>Chlamydomonadaceae</taxon>
        <taxon>Chlamydomonas</taxon>
    </lineage>
</organism>
<keyword evidence="3" id="KW-1185">Reference proteome</keyword>
<evidence type="ECO:0000313" key="3">
    <source>
        <dbReference type="Proteomes" id="UP000650467"/>
    </source>
</evidence>
<name>A0A835SN94_CHLIN</name>
<feature type="compositionally biased region" description="Basic and acidic residues" evidence="1">
    <location>
        <begin position="332"/>
        <end position="342"/>
    </location>
</feature>
<evidence type="ECO:0000313" key="2">
    <source>
        <dbReference type="EMBL" id="KAG2428207.1"/>
    </source>
</evidence>